<evidence type="ECO:0000313" key="2">
    <source>
        <dbReference type="EMBL" id="CAI2381250.1"/>
    </source>
</evidence>
<feature type="region of interest" description="Disordered" evidence="1">
    <location>
        <begin position="194"/>
        <end position="377"/>
    </location>
</feature>
<feature type="region of interest" description="Disordered" evidence="1">
    <location>
        <begin position="746"/>
        <end position="783"/>
    </location>
</feature>
<feature type="compositionally biased region" description="Basic and acidic residues" evidence="1">
    <location>
        <begin position="1095"/>
        <end position="1106"/>
    </location>
</feature>
<feature type="region of interest" description="Disordered" evidence="1">
    <location>
        <begin position="128"/>
        <end position="165"/>
    </location>
</feature>
<feature type="compositionally biased region" description="Acidic residues" evidence="1">
    <location>
        <begin position="1381"/>
        <end position="1392"/>
    </location>
</feature>
<feature type="region of interest" description="Disordered" evidence="1">
    <location>
        <begin position="1"/>
        <end position="28"/>
    </location>
</feature>
<evidence type="ECO:0000313" key="3">
    <source>
        <dbReference type="Proteomes" id="UP001295684"/>
    </source>
</evidence>
<feature type="region of interest" description="Disordered" evidence="1">
    <location>
        <begin position="999"/>
        <end position="1053"/>
    </location>
</feature>
<feature type="compositionally biased region" description="Polar residues" evidence="1">
    <location>
        <begin position="1015"/>
        <end position="1035"/>
    </location>
</feature>
<feature type="region of interest" description="Disordered" evidence="1">
    <location>
        <begin position="1561"/>
        <end position="1598"/>
    </location>
</feature>
<feature type="compositionally biased region" description="Basic residues" evidence="1">
    <location>
        <begin position="751"/>
        <end position="764"/>
    </location>
</feature>
<reference evidence="2" key="1">
    <citation type="submission" date="2023-07" db="EMBL/GenBank/DDBJ databases">
        <authorList>
            <consortium name="AG Swart"/>
            <person name="Singh M."/>
            <person name="Singh A."/>
            <person name="Seah K."/>
            <person name="Emmerich C."/>
        </authorList>
    </citation>
    <scope>NUCLEOTIDE SEQUENCE</scope>
    <source>
        <strain evidence="2">DP1</strain>
    </source>
</reference>
<feature type="compositionally biased region" description="Basic and acidic residues" evidence="1">
    <location>
        <begin position="246"/>
        <end position="261"/>
    </location>
</feature>
<feature type="compositionally biased region" description="Basic and acidic residues" evidence="1">
    <location>
        <begin position="276"/>
        <end position="302"/>
    </location>
</feature>
<accession>A0AAD1Y049</accession>
<proteinExistence type="predicted"/>
<feature type="region of interest" description="Disordered" evidence="1">
    <location>
        <begin position="593"/>
        <end position="619"/>
    </location>
</feature>
<feature type="compositionally biased region" description="Basic and acidic residues" evidence="1">
    <location>
        <begin position="194"/>
        <end position="203"/>
    </location>
</feature>
<feature type="compositionally biased region" description="Basic and acidic residues" evidence="1">
    <location>
        <begin position="128"/>
        <end position="137"/>
    </location>
</feature>
<feature type="compositionally biased region" description="Polar residues" evidence="1">
    <location>
        <begin position="593"/>
        <end position="613"/>
    </location>
</feature>
<dbReference type="Proteomes" id="UP001295684">
    <property type="component" value="Unassembled WGS sequence"/>
</dbReference>
<protein>
    <submittedName>
        <fullName evidence="2">Uncharacterized protein</fullName>
    </submittedName>
</protein>
<feature type="region of interest" description="Disordered" evidence="1">
    <location>
        <begin position="931"/>
        <end position="951"/>
    </location>
</feature>
<evidence type="ECO:0000256" key="1">
    <source>
        <dbReference type="SAM" id="MobiDB-lite"/>
    </source>
</evidence>
<comment type="caution">
    <text evidence="2">The sequence shown here is derived from an EMBL/GenBank/DDBJ whole genome shotgun (WGS) entry which is preliminary data.</text>
</comment>
<name>A0AAD1Y049_EUPCR</name>
<sequence length="2060" mass="238587">MWRKVESPADINNHTKTNSIKREGPIYGGRENNLKGNLFMKTESIYTTKAKKKTKTIDPKNAEKELKKANELVVVDITDLDKENIHVNKIDNLDARATFSQIKRPVLSIQRKYLNKIEKEISIKRYTDSGHNQRRDNNLLNISQDRRKKSISNTENTKNPASTNKTADLFTQAREALSNLQVTNVKETKALKEKVPRMREVLPKQKRTGLLRKGTPATHKRLSQNLKSPPKSPKSKVEIPFSKNRYSKEPQKEDLTLENKKKAIQYLKTQKASRHEKKDQKKILMDKRKKYTEQVRRQNKEKLQKKKLRNSSIDDTKERRGKQPSAPRSKSEDVRTKPFKVVRKHARNRLRQMHRSEAKPNENSHINQKDTNTLSVERDERKNTIEQKVAKFPEMQPNLPPKGDNKVQINVDIASKFNQREIINLNMDHSAQIHLTEEEETKYMKTPELNLKEKYSHKNISENKISGKSTEKDLKTTKILHSSHKKKSLKVSKEVVECKRNLIKLQKKSEYLKRKKIDQETQQKELERRKQNIASLNTMLKKRNQSFRRKKRKQEKLMKKDAINFDKPPGASFSKKVKRKKIKVKNIKRNQTFTNLSNKSPGDTMNTTKNHPSSNKKKFTVSVRKKLTYKKMNESLKTNTSSRKLRSDNKLGAKSVNTSQYFYPNRGNINAHKKMKAIKSESKKYVPGKGTHFNDISEIKEFNMTDEEESLINSSILKNIEEHESLRQTEKLGKESLKKQKMAAKKTIQSTKKKHKKPAKKKMKFISSSKKAPKRANKFVDKEKTDKSLKKRKVIFHSSKLKEVSPIERITRGSQYLEESMDPRNDYKNIESSGERFGQIKKVELSIPSILNGSQSDELPCLKDCQEDSEIRGYAVNEGCKKVENIDSEEFLGLLSSNIKQEEIKSSSNRITDPKNLQHIDFTDKENLHLSGYHSPGVDSPSKNSSIHEMEESHSVVHWNIDSVKDNLKDLLKTQKERNGLILGSNLQSENQTVINCTQSNQESASEHQEELQHDQNNTVDKSSPESSPIPQDFTSVREVEQESPDESAEEHHNQKVFEYLHQQSDQDLAEPGITSKNKAESSSSKQLDANLPNSDHHSSSNRDLSEPDMDEEEIEKFLNEPPAHDKSEGFDNTLTNMRLAFGSEKHIRENSVKTLEKIGQIHIEEESGEKTDEKSNVFEKNSFQEYSLKKFTELMNVKNMKNFQTTIQKTFREYNKNNFFTNSDKKASKLSSTPKKSSCISPRKFTMKDLELDRIGYEKMKENSEKKTKFIQNMLGSCSSQNKQSTSSILYKTNLSAEKCRREINMEDLSDDQSSKNMQYKTSSPHKTYQLLNNKAEKEEVVINPQNLDIYESPKKSAQGIFTSCKKHFESIDQTSQDQYEVETPSEDDNIETVKHDSSRLRSQKRGLPMENSATSKEETPKCAFTGRIIRTDENCNTVEKYIVGDCFTDEKNYEKRLRNAVTSAKKINPIQILREVKSPDSSYISSTKNALAEEYLNENDRINFEISEQKYHAVQGLNDKENIGNNHNINIQKFDYPGCLKSSLFQNKLQDLEQDYNALESPEESNHKHSKSRSRTKEKSRSGCGSEQIDEILEVDREDDKTCMMIDFNSSPEPTKRVIPELEEETTQSIEWIIANNINAQKRDEICKLVDGESRNISPHTKLPQSESESKGDIEVEEVPRVKFGNPLIDNNILEGKKDDHEESNLAQYVDCIESVESSANKSAKEYAEKELMKNPEETSEHMTDEILSMMLFNDIHDCPMHPIRENNFVDYFKDKYPFNRDLGIDTTEVGTNKYIDQLCDYLEKYHLDLVYNQLLKPVYVDPLEELKKLQALDDFYNDEVPESDKNSQANLSNKVEEPDTGLVLPQQLFYEFEEVRKQDLYKNIEKCANPEYKENEIEDKVRYTFIHDKVVFDAFNNALSHYGERSETPRPWIKQKASFERYYNVDEILNLFEKSKKKVSNCISVCAGTRKIPPPSVLDTYSQMNDDFGDTLDANQLSDEERLQQLREERLSLMLREIQDEDYKWNKFEACEIQIKLDLADMVLETLVCEVIEILNK</sequence>
<dbReference type="EMBL" id="CAMPGE010023293">
    <property type="protein sequence ID" value="CAI2381250.1"/>
    <property type="molecule type" value="Genomic_DNA"/>
</dbReference>
<feature type="compositionally biased region" description="Basic and acidic residues" evidence="1">
    <location>
        <begin position="1005"/>
        <end position="1014"/>
    </location>
</feature>
<feature type="region of interest" description="Disordered" evidence="1">
    <location>
        <begin position="1069"/>
        <end position="1114"/>
    </location>
</feature>
<gene>
    <name evidence="2" type="ORF">ECRASSUSDP1_LOCUS22701</name>
</gene>
<feature type="compositionally biased region" description="Basic residues" evidence="1">
    <location>
        <begin position="337"/>
        <end position="353"/>
    </location>
</feature>
<feature type="compositionally biased region" description="Polar residues" evidence="1">
    <location>
        <begin position="363"/>
        <end position="375"/>
    </location>
</feature>
<keyword evidence="3" id="KW-1185">Reference proteome</keyword>
<feature type="region of interest" description="Disordered" evidence="1">
    <location>
        <begin position="1374"/>
        <end position="1420"/>
    </location>
</feature>
<feature type="compositionally biased region" description="Polar residues" evidence="1">
    <location>
        <begin position="151"/>
        <end position="165"/>
    </location>
</feature>
<feature type="compositionally biased region" description="Polar residues" evidence="1">
    <location>
        <begin position="1075"/>
        <end position="1094"/>
    </location>
</feature>
<organism evidence="2 3">
    <name type="scientific">Euplotes crassus</name>
    <dbReference type="NCBI Taxonomy" id="5936"/>
    <lineage>
        <taxon>Eukaryota</taxon>
        <taxon>Sar</taxon>
        <taxon>Alveolata</taxon>
        <taxon>Ciliophora</taxon>
        <taxon>Intramacronucleata</taxon>
        <taxon>Spirotrichea</taxon>
        <taxon>Hypotrichia</taxon>
        <taxon>Euplotida</taxon>
        <taxon>Euplotidae</taxon>
        <taxon>Moneuplotes</taxon>
    </lineage>
</organism>